<keyword evidence="2" id="KW-1185">Reference proteome</keyword>
<dbReference type="GO" id="GO:0004526">
    <property type="term" value="F:ribonuclease P activity"/>
    <property type="evidence" value="ECO:0007669"/>
    <property type="project" value="TreeGrafter"/>
</dbReference>
<evidence type="ECO:0000313" key="1">
    <source>
        <dbReference type="EMBL" id="CEI66731.1"/>
    </source>
</evidence>
<dbReference type="PANTHER" id="PTHR15396">
    <property type="entry name" value="RIBONUCLEASE P PROTEIN SUBUNIT P40"/>
    <property type="match status" value="1"/>
</dbReference>
<protein>
    <submittedName>
        <fullName evidence="1">Uncharacterized protein</fullName>
    </submittedName>
</protein>
<dbReference type="InterPro" id="IPR013893">
    <property type="entry name" value="RNase_P_Rpp40"/>
</dbReference>
<dbReference type="GO" id="GO:0000172">
    <property type="term" value="C:ribonuclease MRP complex"/>
    <property type="evidence" value="ECO:0007669"/>
    <property type="project" value="TreeGrafter"/>
</dbReference>
<dbReference type="OrthoDB" id="63112at2759"/>
<dbReference type="EMBL" id="LN649229">
    <property type="protein sequence ID" value="CEI66731.1"/>
    <property type="molecule type" value="Genomic_DNA"/>
</dbReference>
<dbReference type="GO" id="GO:0000447">
    <property type="term" value="P:endonucleolytic cleavage in ITS1 to separate SSU-rRNA from 5.8S rRNA and LSU-rRNA from tricistronic rRNA transcript (SSU-rRNA, 5.8S rRNA, LSU-rRNA)"/>
    <property type="evidence" value="ECO:0007669"/>
    <property type="project" value="TreeGrafter"/>
</dbReference>
<dbReference type="STRING" id="56646.A0A2L2TMA3"/>
<dbReference type="Proteomes" id="UP000245910">
    <property type="component" value="Chromosome I"/>
</dbReference>
<proteinExistence type="predicted"/>
<evidence type="ECO:0000313" key="2">
    <source>
        <dbReference type="Proteomes" id="UP000245910"/>
    </source>
</evidence>
<dbReference type="Pfam" id="PF08584">
    <property type="entry name" value="Ribonuc_P_40"/>
    <property type="match status" value="1"/>
</dbReference>
<reference evidence="2" key="1">
    <citation type="submission" date="2014-10" db="EMBL/GenBank/DDBJ databases">
        <authorList>
            <person name="King R."/>
        </authorList>
    </citation>
    <scope>NUCLEOTIDE SEQUENCE [LARGE SCALE GENOMIC DNA]</scope>
    <source>
        <strain evidence="2">A3/5</strain>
    </source>
</reference>
<accession>A0A2L2TMA3</accession>
<dbReference type="GO" id="GO:0000171">
    <property type="term" value="F:ribonuclease MRP activity"/>
    <property type="evidence" value="ECO:0007669"/>
    <property type="project" value="TreeGrafter"/>
</dbReference>
<organism evidence="1 2">
    <name type="scientific">Fusarium venenatum</name>
    <dbReference type="NCBI Taxonomy" id="56646"/>
    <lineage>
        <taxon>Eukaryota</taxon>
        <taxon>Fungi</taxon>
        <taxon>Dikarya</taxon>
        <taxon>Ascomycota</taxon>
        <taxon>Pezizomycotina</taxon>
        <taxon>Sordariomycetes</taxon>
        <taxon>Hypocreomycetidae</taxon>
        <taxon>Hypocreales</taxon>
        <taxon>Nectriaceae</taxon>
        <taxon>Fusarium</taxon>
    </lineage>
</organism>
<name>A0A2L2TMA3_9HYPO</name>
<dbReference type="PANTHER" id="PTHR15396:SF1">
    <property type="entry name" value="RIBONUCLEASE P PROTEIN SUBUNIT P40"/>
    <property type="match status" value="1"/>
</dbReference>
<dbReference type="GO" id="GO:0030681">
    <property type="term" value="C:multimeric ribonuclease P complex"/>
    <property type="evidence" value="ECO:0007669"/>
    <property type="project" value="TreeGrafter"/>
</dbReference>
<dbReference type="AlphaFoldDB" id="A0A2L2TMA3"/>
<sequence>MFPAGAPSVYQSPKCFVTHGTMGHVDAKQTPRKGKPWAAVTSLDFIHKVDLILPAEVHDAVSEQLAKTEGPPRYSRVVMSLGDILQGNFFTEYIKMGDIAMLSEGQSTVGTLITLCEGVLTMYVDKETHERAGLPGKPYGSKGGRGSKPRWTITYNLRDPSMLRGKKGFDRLIYACKNVFNQPMTWLFCDKTTQIPNPDPLQQFFPTTFTSTPITSQNLAVVQPSLDVDPEILAENNREALEYFATERYEWLSLIRLTSPRVGPQDSIDPYLSRYCVPGDTAKESTVCRITWEGFLPTRWLHSLLMDVLVACPSGAWFSLGATCFSKGVPGTSDELTILRPPNAAGRYFMWEIKA</sequence>
<dbReference type="GO" id="GO:0001682">
    <property type="term" value="P:tRNA 5'-leader removal"/>
    <property type="evidence" value="ECO:0007669"/>
    <property type="project" value="InterPro"/>
</dbReference>